<comment type="caution">
    <text evidence="1">The sequence shown here is derived from an EMBL/GenBank/DDBJ whole genome shotgun (WGS) entry which is preliminary data.</text>
</comment>
<organism evidence="1 2">
    <name type="scientific">Sphingosinicella microcystinivorans</name>
    <dbReference type="NCBI Taxonomy" id="335406"/>
    <lineage>
        <taxon>Bacteria</taxon>
        <taxon>Pseudomonadati</taxon>
        <taxon>Pseudomonadota</taxon>
        <taxon>Alphaproteobacteria</taxon>
        <taxon>Sphingomonadales</taxon>
        <taxon>Sphingosinicellaceae</taxon>
        <taxon>Sphingosinicella</taxon>
    </lineage>
</organism>
<protein>
    <submittedName>
        <fullName evidence="1">Uncharacterized protein</fullName>
    </submittedName>
</protein>
<dbReference type="Proteomes" id="UP000276029">
    <property type="component" value="Unassembled WGS sequence"/>
</dbReference>
<proteinExistence type="predicted"/>
<accession>A0ABX9T0S8</accession>
<name>A0ABX9T0S8_SPHMI</name>
<keyword evidence="2" id="KW-1185">Reference proteome</keyword>
<gene>
    <name evidence="1" type="ORF">DFR51_0464</name>
</gene>
<evidence type="ECO:0000313" key="1">
    <source>
        <dbReference type="EMBL" id="RKS90920.1"/>
    </source>
</evidence>
<dbReference type="EMBL" id="RBWX01000007">
    <property type="protein sequence ID" value="RKS90920.1"/>
    <property type="molecule type" value="Genomic_DNA"/>
</dbReference>
<sequence>MDKVQRRPPRPAGRATALLADIGEPVGTAALVEMIPEGVRVKDALMTAAGAGELDGIVADGRVKQVADGVGEFAGC</sequence>
<reference evidence="1 2" key="1">
    <citation type="submission" date="2018-10" db="EMBL/GenBank/DDBJ databases">
        <title>Genomic Encyclopedia of Type Strains, Phase IV (KMG-IV): sequencing the most valuable type-strain genomes for metagenomic binning, comparative biology and taxonomic classification.</title>
        <authorList>
            <person name="Goeker M."/>
        </authorList>
    </citation>
    <scope>NUCLEOTIDE SEQUENCE [LARGE SCALE GENOMIC DNA]</scope>
    <source>
        <strain evidence="1 2">DSM 19791</strain>
    </source>
</reference>
<evidence type="ECO:0000313" key="2">
    <source>
        <dbReference type="Proteomes" id="UP000276029"/>
    </source>
</evidence>